<accession>A0A191YP71</accession>
<proteinExistence type="predicted"/>
<keyword evidence="3" id="KW-1185">Reference proteome</keyword>
<evidence type="ECO:0000313" key="3">
    <source>
        <dbReference type="Proteomes" id="UP000078354"/>
    </source>
</evidence>
<dbReference type="EMBL" id="CP014870">
    <property type="protein sequence ID" value="ANJ54690.1"/>
    <property type="molecule type" value="Genomic_DNA"/>
</dbReference>
<gene>
    <name evidence="2" type="ORF">PMA3_05705</name>
</gene>
<protein>
    <submittedName>
        <fullName evidence="2">Uncharacterized protein</fullName>
    </submittedName>
</protein>
<keyword evidence="1" id="KW-0472">Membrane</keyword>
<dbReference type="NCBIfam" id="NF041882">
    <property type="entry name" value="PA3371_fam"/>
    <property type="match status" value="1"/>
</dbReference>
<name>A0A191YP71_9PSED</name>
<feature type="transmembrane region" description="Helical" evidence="1">
    <location>
        <begin position="30"/>
        <end position="49"/>
    </location>
</feature>
<evidence type="ECO:0000313" key="2">
    <source>
        <dbReference type="EMBL" id="ANJ54690.1"/>
    </source>
</evidence>
<dbReference type="OrthoDB" id="7031296at2"/>
<keyword evidence="1" id="KW-1133">Transmembrane helix</keyword>
<dbReference type="RefSeq" id="WP_064676258.1">
    <property type="nucleotide sequence ID" value="NZ_CP014870.1"/>
</dbReference>
<dbReference type="AlphaFoldDB" id="A0A191YP71"/>
<reference evidence="2 3" key="1">
    <citation type="journal article" date="2018" name="Syst. Appl. Microbiol.">
        <title>Pseudomonas silesiensis sp. nov. strain A3T isolated from a biological pesticide sewage treatment plant and analysis of the complete genome sequence.</title>
        <authorList>
            <person name="Kaminski M.A."/>
            <person name="Furmanczyk E.M."/>
            <person name="Sobczak A."/>
            <person name="Dziembowski A."/>
            <person name="Lipinski L."/>
        </authorList>
    </citation>
    <scope>NUCLEOTIDE SEQUENCE [LARGE SCALE GENOMIC DNA]</scope>
    <source>
        <strain evidence="2 3">A3</strain>
    </source>
</reference>
<sequence>MSKSAAGLFVLTLLCGILHFSLVEDRILTLPLIACGVFGTLFMAALVAGRKIKFDPVLR</sequence>
<dbReference type="InterPro" id="IPR049711">
    <property type="entry name" value="PA3371-like"/>
</dbReference>
<dbReference type="Proteomes" id="UP000078354">
    <property type="component" value="Chromosome"/>
</dbReference>
<evidence type="ECO:0000256" key="1">
    <source>
        <dbReference type="SAM" id="Phobius"/>
    </source>
</evidence>
<organism evidence="2 3">
    <name type="scientific">Pseudomonas silesiensis</name>
    <dbReference type="NCBI Taxonomy" id="1853130"/>
    <lineage>
        <taxon>Bacteria</taxon>
        <taxon>Pseudomonadati</taxon>
        <taxon>Pseudomonadota</taxon>
        <taxon>Gammaproteobacteria</taxon>
        <taxon>Pseudomonadales</taxon>
        <taxon>Pseudomonadaceae</taxon>
        <taxon>Pseudomonas</taxon>
    </lineage>
</organism>
<keyword evidence="1" id="KW-0812">Transmembrane</keyword>
<dbReference type="KEGG" id="psil:PMA3_05705"/>